<comment type="caution">
    <text evidence="1">The sequence shown here is derived from an EMBL/GenBank/DDBJ whole genome shotgun (WGS) entry which is preliminary data.</text>
</comment>
<dbReference type="Proteomes" id="UP000886844">
    <property type="component" value="Unassembled WGS sequence"/>
</dbReference>
<dbReference type="EMBL" id="DXDA01000007">
    <property type="protein sequence ID" value="HIY67934.1"/>
    <property type="molecule type" value="Genomic_DNA"/>
</dbReference>
<evidence type="ECO:0000313" key="1">
    <source>
        <dbReference type="EMBL" id="HIY67934.1"/>
    </source>
</evidence>
<sequence length="1521" mass="171705">MFSISIPGVTNAAPGSYALTPEGEGFVDTDQFNVLLFSAADPDATDNDYLFDRYVPATELNVAAGDVNNQGHYVKYFRIDLPQNDNTKDLVYKVMVVANYMPEVDGETTEAKWKNLLGGLSLEKARGRITFEQAEGTVWNTGNAPTPLPLWGETLSPFTAQMLRVATIPMLRAVARIDVGVNLGGALFDEEGNPTGAYDLSSPDYNGKMTDRDGQAFTLESVTLYNAARTGYIAPAHGNLSQDGRTVTAPSCDNVLYHGDQRPRYTLTDNGGATNMLRRQIYLPETPNKVDENAQAFYIVVGGRYGGGNTTYYRIDFYDRAANPEGSGTEHEDYVKPSATNRYDILRNHAYVINILRVRGEGYPTPEMAASSEPINMEVDIRSWDTGDNMGNVVTDGQYYLSLSSTQLRYHQDGTAQELEVMTDFHLENDPTASGWRLLMQKEQIAEENNYNHADDVKVWVETANGWEEASKTEYNNDTNYWLWTTGAANVTGRVRLGLNRFDESNQSGLMERTVRLLFTAGRMSQAVELVQDVKNTRTLSLLQQKLFFPKYPLRNQSVILKSSPSGATYYLVWNKEEQGEKKVYRANLSDPDADDAATVTGREGYIGGINKATPDQLPAGFDCKQDHVDDASCTAIELFVKGSENMFALRPSAWDATHNGNKEPQQPRTWRFEIEAYWDGDGTPDSNPERVKLDVEQSNYEVKWYPAKDQASKDTPLADNTYTVPWNATEATPYIMTTPADLSWYFISKSDEGNLSGREWVTNWMSELQGEPRQGEGTVNVALTQNDNLLPRMVTFQASSAADGFDKTSAILKIRQEGGPFILTMHPGVGVAELPYDDAKKTYTLDFGMSAVRMMRTLNVRANTDWWWEWRKDGNDEMGDRTANTSAYLDQYPTPIHINNEHPYWKNEAVPEKENPGYVINEWLPAPSASTAPGIDNGTTGNSDENSKTRLWENALYMRSVTGVFLSPLAISDESITQSRTIPVAGTYYSEIQLYNKHDLFPTDEASDPDGANQAKVDAASKILRVQRTVPSLLYLAKLPFNGNNDVNLSNFTTEELGTTPGDARLWDQQRLTIRSNNKVTITLYDCQGMDENQLTQCGQTVYKPTKYEQVVDITLADLKRDNGKEFIIADDVPYDDTKQPRIYRIKIEGWRQSVKDGPDEAFTQELTYHSGYWINHPTTAQVVRGSKFTNEGFDLLLDFAGSVYHKDQRVRIGRQKVSVGTYNYNSTDKTGSYIQTAKPEGEPEYTEYKLDGSLYQRYIRYTVPENTEREWMYIYWVEYLGKVSGEWSTTWSGGVEGTKPEIGKYLFLQEAQAYNSLVTLQNGPVVPAAPNWRMSPSNYDTNFIQYWYNYEDNPASIRYWPWVVPNYSEYCESFTCGVTGEEFAITSEQNESANGLKFNEWSTIDAYQKSWGKTGHIFKKTRTWLEGKHWFVGSRLHTRSVWDETEDISIYNVKCPDNHGLQRRVFQQFTACEVYYRTSQSDSERGPLQLIVVRHAITKAPNKNIPPYSTLLQGSQVTH</sequence>
<protein>
    <recommendedName>
        <fullName evidence="3">DUF4906 domain-containing protein</fullName>
    </recommendedName>
</protein>
<evidence type="ECO:0008006" key="3">
    <source>
        <dbReference type="Google" id="ProtNLM"/>
    </source>
</evidence>
<accession>A0A9D1YY13</accession>
<name>A0A9D1YY13_9BACT</name>
<reference evidence="1" key="1">
    <citation type="journal article" date="2021" name="PeerJ">
        <title>Extensive microbial diversity within the chicken gut microbiome revealed by metagenomics and culture.</title>
        <authorList>
            <person name="Gilroy R."/>
            <person name="Ravi A."/>
            <person name="Getino M."/>
            <person name="Pursley I."/>
            <person name="Horton D.L."/>
            <person name="Alikhan N.F."/>
            <person name="Baker D."/>
            <person name="Gharbi K."/>
            <person name="Hall N."/>
            <person name="Watson M."/>
            <person name="Adriaenssens E.M."/>
            <person name="Foster-Nyarko E."/>
            <person name="Jarju S."/>
            <person name="Secka A."/>
            <person name="Antonio M."/>
            <person name="Oren A."/>
            <person name="Chaudhuri R.R."/>
            <person name="La Ragione R."/>
            <person name="Hildebrand F."/>
            <person name="Pallen M.J."/>
        </authorList>
    </citation>
    <scope>NUCLEOTIDE SEQUENCE</scope>
    <source>
        <strain evidence="1">5134</strain>
    </source>
</reference>
<proteinExistence type="predicted"/>
<organism evidence="1 2">
    <name type="scientific">Candidatus Alistipes intestinigallinarum</name>
    <dbReference type="NCBI Taxonomy" id="2838440"/>
    <lineage>
        <taxon>Bacteria</taxon>
        <taxon>Pseudomonadati</taxon>
        <taxon>Bacteroidota</taxon>
        <taxon>Bacteroidia</taxon>
        <taxon>Bacteroidales</taxon>
        <taxon>Rikenellaceae</taxon>
        <taxon>Alistipes</taxon>
    </lineage>
</organism>
<gene>
    <name evidence="1" type="ORF">H9828_00795</name>
</gene>
<reference evidence="1" key="2">
    <citation type="submission" date="2021-04" db="EMBL/GenBank/DDBJ databases">
        <authorList>
            <person name="Gilroy R."/>
        </authorList>
    </citation>
    <scope>NUCLEOTIDE SEQUENCE</scope>
    <source>
        <strain evidence="1">5134</strain>
    </source>
</reference>
<evidence type="ECO:0000313" key="2">
    <source>
        <dbReference type="Proteomes" id="UP000886844"/>
    </source>
</evidence>